<accession>A0A3A1N8F9</accession>
<comment type="caution">
    <text evidence="1">The sequence shown here is derived from an EMBL/GenBank/DDBJ whole genome shotgun (WGS) entry which is preliminary data.</text>
</comment>
<proteinExistence type="predicted"/>
<evidence type="ECO:0000313" key="1">
    <source>
        <dbReference type="EMBL" id="RIV34967.1"/>
    </source>
</evidence>
<organism evidence="1 2">
    <name type="scientific">Flagellimonas lutimaris</name>
    <dbReference type="NCBI Taxonomy" id="475082"/>
    <lineage>
        <taxon>Bacteria</taxon>
        <taxon>Pseudomonadati</taxon>
        <taxon>Bacteroidota</taxon>
        <taxon>Flavobacteriia</taxon>
        <taxon>Flavobacteriales</taxon>
        <taxon>Flavobacteriaceae</taxon>
        <taxon>Flagellimonas</taxon>
    </lineage>
</organism>
<protein>
    <submittedName>
        <fullName evidence="1">Uncharacterized protein</fullName>
    </submittedName>
</protein>
<name>A0A3A1N8F9_9FLAO</name>
<sequence>MKPTLLAIFVLIFLNSCIPLRIAPNIKDFKLTQGKRFKKGLPKKNVFVFEDPKDTDEFHNYVNTKFQLNDYYVDVQVPFLVQGQTFYFSFYEVEIPTKTINLIPLVLDVALNQATDMDPVFDEAHTSRVGNWYIAMEVFSDREKDCLSDNSISREIVLSYLRELKKEYLATDNYNEVVFKN</sequence>
<evidence type="ECO:0000313" key="2">
    <source>
        <dbReference type="Proteomes" id="UP000266067"/>
    </source>
</evidence>
<dbReference type="EMBL" id="QXFH01000070">
    <property type="protein sequence ID" value="RIV34967.1"/>
    <property type="molecule type" value="Genomic_DNA"/>
</dbReference>
<reference evidence="1 2" key="1">
    <citation type="submission" date="2018-08" db="EMBL/GenBank/DDBJ databases">
        <title>Proposal of Muricauda 72 sp.nov. and Muricauda NH166 sp.nov., isolated from seawater.</title>
        <authorList>
            <person name="Cheng H."/>
            <person name="Wu Y.-H."/>
            <person name="Guo L.-L."/>
            <person name="Xu X.-W."/>
        </authorList>
    </citation>
    <scope>NUCLEOTIDE SEQUENCE [LARGE SCALE GENOMIC DNA]</scope>
    <source>
        <strain evidence="1 2">KCTC 22173</strain>
    </source>
</reference>
<dbReference type="RefSeq" id="WP_119607199.1">
    <property type="nucleotide sequence ID" value="NZ_QXFH01000070.1"/>
</dbReference>
<gene>
    <name evidence="1" type="ORF">D2V08_06265</name>
</gene>
<keyword evidence="2" id="KW-1185">Reference proteome</keyword>
<dbReference type="Proteomes" id="UP000266067">
    <property type="component" value="Unassembled WGS sequence"/>
</dbReference>
<dbReference type="AlphaFoldDB" id="A0A3A1N8F9"/>
<dbReference type="OrthoDB" id="1164799at2"/>